<dbReference type="EMBL" id="VSRR010080809">
    <property type="protein sequence ID" value="MPC89367.1"/>
    <property type="molecule type" value="Genomic_DNA"/>
</dbReference>
<comment type="caution">
    <text evidence="1">The sequence shown here is derived from an EMBL/GenBank/DDBJ whole genome shotgun (WGS) entry which is preliminary data.</text>
</comment>
<dbReference type="AlphaFoldDB" id="A0A5B7J745"/>
<name>A0A5B7J745_PORTR</name>
<protein>
    <submittedName>
        <fullName evidence="1">Uncharacterized protein</fullName>
    </submittedName>
</protein>
<dbReference type="Proteomes" id="UP000324222">
    <property type="component" value="Unassembled WGS sequence"/>
</dbReference>
<proteinExistence type="predicted"/>
<evidence type="ECO:0000313" key="2">
    <source>
        <dbReference type="Proteomes" id="UP000324222"/>
    </source>
</evidence>
<evidence type="ECO:0000313" key="1">
    <source>
        <dbReference type="EMBL" id="MPC89367.1"/>
    </source>
</evidence>
<accession>A0A5B7J745</accession>
<gene>
    <name evidence="1" type="ORF">E2C01_084309</name>
</gene>
<keyword evidence="2" id="KW-1185">Reference proteome</keyword>
<organism evidence="1 2">
    <name type="scientific">Portunus trituberculatus</name>
    <name type="common">Swimming crab</name>
    <name type="synonym">Neptunus trituberculatus</name>
    <dbReference type="NCBI Taxonomy" id="210409"/>
    <lineage>
        <taxon>Eukaryota</taxon>
        <taxon>Metazoa</taxon>
        <taxon>Ecdysozoa</taxon>
        <taxon>Arthropoda</taxon>
        <taxon>Crustacea</taxon>
        <taxon>Multicrustacea</taxon>
        <taxon>Malacostraca</taxon>
        <taxon>Eumalacostraca</taxon>
        <taxon>Eucarida</taxon>
        <taxon>Decapoda</taxon>
        <taxon>Pleocyemata</taxon>
        <taxon>Brachyura</taxon>
        <taxon>Eubrachyura</taxon>
        <taxon>Portunoidea</taxon>
        <taxon>Portunidae</taxon>
        <taxon>Portuninae</taxon>
        <taxon>Portunus</taxon>
    </lineage>
</organism>
<sequence>MQLQSLGHVGKMEEERKAKRAWLLHRREEDPEKDWRKKAWKKRPKKSHLPDIRRLKRNEVMNDWRNIRRALHR</sequence>
<reference evidence="1 2" key="1">
    <citation type="submission" date="2019-05" db="EMBL/GenBank/DDBJ databases">
        <title>Another draft genome of Portunus trituberculatus and its Hox gene families provides insights of decapod evolution.</title>
        <authorList>
            <person name="Jeong J.-H."/>
            <person name="Song I."/>
            <person name="Kim S."/>
            <person name="Choi T."/>
            <person name="Kim D."/>
            <person name="Ryu S."/>
            <person name="Kim W."/>
        </authorList>
    </citation>
    <scope>NUCLEOTIDE SEQUENCE [LARGE SCALE GENOMIC DNA]</scope>
    <source>
        <tissue evidence="1">Muscle</tissue>
    </source>
</reference>